<dbReference type="PROSITE" id="PS51192">
    <property type="entry name" value="HELICASE_ATP_BIND_1"/>
    <property type="match status" value="1"/>
</dbReference>
<keyword evidence="4 11" id="KW-0378">Hydrolase</keyword>
<organism evidence="16 17">
    <name type="scientific">Candidatus Thalassospirochaeta sargassi</name>
    <dbReference type="NCBI Taxonomy" id="3119039"/>
    <lineage>
        <taxon>Bacteria</taxon>
        <taxon>Pseudomonadati</taxon>
        <taxon>Spirochaetota</taxon>
        <taxon>Spirochaetia</taxon>
        <taxon>Spirochaetales</taxon>
        <taxon>Spirochaetaceae</taxon>
        <taxon>Candidatus Thalassospirochaeta</taxon>
    </lineage>
</organism>
<reference evidence="16 17" key="1">
    <citation type="submission" date="2022-12" db="EMBL/GenBank/DDBJ databases">
        <title>Metagenome assembled genome from gulf of manar.</title>
        <authorList>
            <person name="Kohli P."/>
            <person name="Pk S."/>
            <person name="Venkata Ramana C."/>
            <person name="Sasikala C."/>
        </authorList>
    </citation>
    <scope>NUCLEOTIDE SEQUENCE [LARGE SCALE GENOMIC DNA]</scope>
    <source>
        <strain evidence="16">JB008</strain>
    </source>
</reference>
<evidence type="ECO:0000256" key="7">
    <source>
        <dbReference type="ARBA" id="ARBA00038437"/>
    </source>
</evidence>
<dbReference type="InterPro" id="IPR000629">
    <property type="entry name" value="RNA-helicase_DEAD-box_CS"/>
</dbReference>
<dbReference type="FunFam" id="3.40.50.300:FF:000108">
    <property type="entry name" value="ATP-dependent RNA helicase RhlE"/>
    <property type="match status" value="1"/>
</dbReference>
<dbReference type="GO" id="GO:0009266">
    <property type="term" value="P:response to temperature stimulus"/>
    <property type="evidence" value="ECO:0007669"/>
    <property type="project" value="UniProtKB-ARBA"/>
</dbReference>
<dbReference type="GO" id="GO:0042255">
    <property type="term" value="P:ribosome assembly"/>
    <property type="evidence" value="ECO:0007669"/>
    <property type="project" value="UniProtKB-ARBA"/>
</dbReference>
<evidence type="ECO:0000256" key="4">
    <source>
        <dbReference type="ARBA" id="ARBA00022801"/>
    </source>
</evidence>
<evidence type="ECO:0000259" key="14">
    <source>
        <dbReference type="PROSITE" id="PS51194"/>
    </source>
</evidence>
<dbReference type="Gene3D" id="3.40.50.300">
    <property type="entry name" value="P-loop containing nucleotide triphosphate hydrolases"/>
    <property type="match status" value="2"/>
</dbReference>
<feature type="compositionally biased region" description="Low complexity" evidence="12">
    <location>
        <begin position="393"/>
        <end position="402"/>
    </location>
</feature>
<evidence type="ECO:0000256" key="2">
    <source>
        <dbReference type="ARBA" id="ARBA00022490"/>
    </source>
</evidence>
<evidence type="ECO:0000256" key="10">
    <source>
        <dbReference type="PROSITE-ProRule" id="PRU00552"/>
    </source>
</evidence>
<dbReference type="InterPro" id="IPR050079">
    <property type="entry name" value="DEAD_box_RNA_helicase"/>
</dbReference>
<feature type="domain" description="Helicase C-terminal" evidence="14">
    <location>
        <begin position="216"/>
        <end position="377"/>
    </location>
</feature>
<evidence type="ECO:0000256" key="8">
    <source>
        <dbReference type="ARBA" id="ARBA00047984"/>
    </source>
</evidence>
<dbReference type="AlphaFoldDB" id="A0AAJ1ICI1"/>
<evidence type="ECO:0000313" key="16">
    <source>
        <dbReference type="EMBL" id="MDC7226732.1"/>
    </source>
</evidence>
<keyword evidence="3 11" id="KW-0547">Nucleotide-binding</keyword>
<dbReference type="GO" id="GO:0003724">
    <property type="term" value="F:RNA helicase activity"/>
    <property type="evidence" value="ECO:0007669"/>
    <property type="project" value="UniProtKB-EC"/>
</dbReference>
<feature type="domain" description="Helicase ATP-binding" evidence="13">
    <location>
        <begin position="32"/>
        <end position="205"/>
    </location>
</feature>
<dbReference type="SUPFAM" id="SSF52540">
    <property type="entry name" value="P-loop containing nucleoside triphosphate hydrolases"/>
    <property type="match status" value="1"/>
</dbReference>
<dbReference type="PROSITE" id="PS00039">
    <property type="entry name" value="DEAD_ATP_HELICASE"/>
    <property type="match status" value="1"/>
</dbReference>
<comment type="caution">
    <text evidence="16">The sequence shown here is derived from an EMBL/GenBank/DDBJ whole genome shotgun (WGS) entry which is preliminary data.</text>
</comment>
<feature type="compositionally biased region" description="Basic residues" evidence="12">
    <location>
        <begin position="409"/>
        <end position="418"/>
    </location>
</feature>
<dbReference type="FunFam" id="3.40.50.300:FF:000468">
    <property type="entry name" value="ATP-dependent RNA helicase RhlE"/>
    <property type="match status" value="1"/>
</dbReference>
<evidence type="ECO:0000256" key="6">
    <source>
        <dbReference type="ARBA" id="ARBA00022840"/>
    </source>
</evidence>
<dbReference type="InterPro" id="IPR027417">
    <property type="entry name" value="P-loop_NTPase"/>
</dbReference>
<dbReference type="Pfam" id="PF00271">
    <property type="entry name" value="Helicase_C"/>
    <property type="match status" value="1"/>
</dbReference>
<comment type="similarity">
    <text evidence="7 11">Belongs to the DEAD box helicase family.</text>
</comment>
<dbReference type="EMBL" id="JAQQAL010000017">
    <property type="protein sequence ID" value="MDC7226732.1"/>
    <property type="molecule type" value="Genomic_DNA"/>
</dbReference>
<comment type="catalytic activity">
    <reaction evidence="8">
        <text>ATP + H2O = ADP + phosphate + H(+)</text>
        <dbReference type="Rhea" id="RHEA:13065"/>
        <dbReference type="ChEBI" id="CHEBI:15377"/>
        <dbReference type="ChEBI" id="CHEBI:15378"/>
        <dbReference type="ChEBI" id="CHEBI:30616"/>
        <dbReference type="ChEBI" id="CHEBI:43474"/>
        <dbReference type="ChEBI" id="CHEBI:456216"/>
        <dbReference type="EC" id="3.6.4.13"/>
    </reaction>
</comment>
<dbReference type="CDD" id="cd18787">
    <property type="entry name" value="SF2_C_DEAD"/>
    <property type="match status" value="1"/>
</dbReference>
<dbReference type="CDD" id="cd00268">
    <property type="entry name" value="DEADc"/>
    <property type="match status" value="1"/>
</dbReference>
<dbReference type="PROSITE" id="PS51195">
    <property type="entry name" value="Q_MOTIF"/>
    <property type="match status" value="1"/>
</dbReference>
<dbReference type="Pfam" id="PF00270">
    <property type="entry name" value="DEAD"/>
    <property type="match status" value="1"/>
</dbReference>
<name>A0AAJ1ICI1_9SPIO</name>
<feature type="domain" description="DEAD-box RNA helicase Q" evidence="15">
    <location>
        <begin position="1"/>
        <end position="29"/>
    </location>
</feature>
<evidence type="ECO:0000256" key="12">
    <source>
        <dbReference type="SAM" id="MobiDB-lite"/>
    </source>
</evidence>
<evidence type="ECO:0000313" key="17">
    <source>
        <dbReference type="Proteomes" id="UP001221217"/>
    </source>
</evidence>
<dbReference type="GO" id="GO:0016787">
    <property type="term" value="F:hydrolase activity"/>
    <property type="evidence" value="ECO:0007669"/>
    <property type="project" value="UniProtKB-KW"/>
</dbReference>
<evidence type="ECO:0000256" key="11">
    <source>
        <dbReference type="RuleBase" id="RU000492"/>
    </source>
</evidence>
<feature type="region of interest" description="Disordered" evidence="12">
    <location>
        <begin position="374"/>
        <end position="418"/>
    </location>
</feature>
<evidence type="ECO:0000256" key="3">
    <source>
        <dbReference type="ARBA" id="ARBA00022741"/>
    </source>
</evidence>
<evidence type="ECO:0000256" key="5">
    <source>
        <dbReference type="ARBA" id="ARBA00022806"/>
    </source>
</evidence>
<dbReference type="GO" id="GO:0005524">
    <property type="term" value="F:ATP binding"/>
    <property type="evidence" value="ECO:0007669"/>
    <property type="project" value="UniProtKB-KW"/>
</dbReference>
<evidence type="ECO:0000256" key="1">
    <source>
        <dbReference type="ARBA" id="ARBA00012552"/>
    </source>
</evidence>
<dbReference type="InterPro" id="IPR011545">
    <property type="entry name" value="DEAD/DEAH_box_helicase_dom"/>
</dbReference>
<dbReference type="Proteomes" id="UP001221217">
    <property type="component" value="Unassembled WGS sequence"/>
</dbReference>
<accession>A0AAJ1ICI1</accession>
<keyword evidence="2" id="KW-0963">Cytoplasm</keyword>
<evidence type="ECO:0000259" key="15">
    <source>
        <dbReference type="PROSITE" id="PS51195"/>
    </source>
</evidence>
<evidence type="ECO:0000259" key="13">
    <source>
        <dbReference type="PROSITE" id="PS51192"/>
    </source>
</evidence>
<dbReference type="InterPro" id="IPR014014">
    <property type="entry name" value="RNA_helicase_DEAD_Q_motif"/>
</dbReference>
<dbReference type="SMART" id="SM00490">
    <property type="entry name" value="HELICc"/>
    <property type="match status" value="1"/>
</dbReference>
<dbReference type="InterPro" id="IPR014001">
    <property type="entry name" value="Helicase_ATP-bd"/>
</dbReference>
<protein>
    <recommendedName>
        <fullName evidence="9">DEAD-box ATP-dependent RNA helicase RhpA</fullName>
        <ecNumber evidence="1">3.6.4.13</ecNumber>
    </recommendedName>
</protein>
<dbReference type="PROSITE" id="PS51194">
    <property type="entry name" value="HELICASE_CTER"/>
    <property type="match status" value="1"/>
</dbReference>
<dbReference type="GO" id="GO:0003676">
    <property type="term" value="F:nucleic acid binding"/>
    <property type="evidence" value="ECO:0007669"/>
    <property type="project" value="InterPro"/>
</dbReference>
<dbReference type="InterPro" id="IPR044742">
    <property type="entry name" value="DEAD/DEAH_RhlB"/>
</dbReference>
<dbReference type="PANTHER" id="PTHR47959">
    <property type="entry name" value="ATP-DEPENDENT RNA HELICASE RHLE-RELATED"/>
    <property type="match status" value="1"/>
</dbReference>
<keyword evidence="5 11" id="KW-0347">Helicase</keyword>
<keyword evidence="6 11" id="KW-0067">ATP-binding</keyword>
<evidence type="ECO:0000256" key="9">
    <source>
        <dbReference type="ARBA" id="ARBA00074363"/>
    </source>
</evidence>
<sequence>MKFELLGLNPEILKAVTEKGYKKATPIQEKAVPAILAGRDVLGGAQTGTGKTAAFALPILNKLNEAGKSSGCPRALVLAPTRELADQVCESFIAYGKFLDLKSIRIFGGVKINPQITNLKIGTDIVVATPGRLLDHINQNTIDLSQIEILVLDEADRMLDMGFIRDIKKIIKALPRHRQNLLFSATYGKDIKQLSADVLRNPVSVEVTKRNTAAEKVEQIIYRIEKGQKRYLLAHLIREENWYQVLVFVRTKHGANRLAKQLDKDGIPANAIHSDKSQAARTRAMNSFRKGDLQVLVATDVAARGIDLQDLTHVVNFELPQVPEDYVHRIGRTGRAGKSGTAVTLIAPEDRSQLQKVEKILKYSIPEGHVIGFKPVYDPTAKKTTAPKKSSKRPSSNAAPAKKGGGNNRKFRPKRRTR</sequence>
<dbReference type="EC" id="3.6.4.13" evidence="1"/>
<proteinExistence type="inferred from homology"/>
<gene>
    <name evidence="16" type="ORF">PQJ61_08200</name>
</gene>
<feature type="short sequence motif" description="Q motif" evidence="10">
    <location>
        <begin position="1"/>
        <end position="29"/>
    </location>
</feature>
<dbReference type="InterPro" id="IPR001650">
    <property type="entry name" value="Helicase_C-like"/>
</dbReference>
<dbReference type="PANTHER" id="PTHR47959:SF13">
    <property type="entry name" value="ATP-DEPENDENT RNA HELICASE RHLE"/>
    <property type="match status" value="1"/>
</dbReference>
<dbReference type="GO" id="GO:0005829">
    <property type="term" value="C:cytosol"/>
    <property type="evidence" value="ECO:0007669"/>
    <property type="project" value="TreeGrafter"/>
</dbReference>
<dbReference type="SMART" id="SM00487">
    <property type="entry name" value="DEXDc"/>
    <property type="match status" value="1"/>
</dbReference>